<proteinExistence type="predicted"/>
<accession>A0AAD6Z8C0</accession>
<dbReference type="Gene3D" id="1.20.1280.50">
    <property type="match status" value="1"/>
</dbReference>
<gene>
    <name evidence="1" type="ORF">DFH08DRAFT_756752</name>
</gene>
<dbReference type="InterPro" id="IPR032675">
    <property type="entry name" value="LRR_dom_sf"/>
</dbReference>
<dbReference type="SUPFAM" id="SSF52047">
    <property type="entry name" value="RNI-like"/>
    <property type="match status" value="1"/>
</dbReference>
<evidence type="ECO:0000313" key="2">
    <source>
        <dbReference type="Proteomes" id="UP001218218"/>
    </source>
</evidence>
<evidence type="ECO:0008006" key="3">
    <source>
        <dbReference type="Google" id="ProtNLM"/>
    </source>
</evidence>
<dbReference type="Gene3D" id="3.80.10.10">
    <property type="entry name" value="Ribonuclease Inhibitor"/>
    <property type="match status" value="1"/>
</dbReference>
<evidence type="ECO:0000313" key="1">
    <source>
        <dbReference type="EMBL" id="KAJ7311498.1"/>
    </source>
</evidence>
<sequence>MPPELLAEIFFFCLPFDKDMFVDPDPADAPLVLCAVCRQWRSIALTTSKLWSSIYFDCDRWAIFETKSEAEEAALYVEVCRDWIARARSTPLSLQLYANVYDGAGSVVDSLLEIIGGVSQQWQNIDIDIGKDLPLPFPGNGKYPLLEKLNVSSPPPDRSVLSFRDAPRLHDVFIPTYTTRIELPWHQLTKFGTERMDIEACLDLLRHASNLVDAHLRILPYDASTLLQTIFSLPQLHSLNLSGAAWSDDDEDMSEMMPMTLFKCLKTPALKTLALGFENVDIEDSTDISPFLSFVSQSSFQLDTLVLSLVPHTTDALIKCLKATPSVIRLKLQISHQIVDADPLFVQLTDDRDFLPKLESLSIALSSWRPNIDALVVVNMLLWRCIISPVTRLQSFRFLEDSIKSHIKAHPAYLELEASGIDLGLGTERYYDEFMHLP</sequence>
<dbReference type="EMBL" id="JARIHO010000075">
    <property type="protein sequence ID" value="KAJ7311498.1"/>
    <property type="molecule type" value="Genomic_DNA"/>
</dbReference>
<keyword evidence="2" id="KW-1185">Reference proteome</keyword>
<organism evidence="1 2">
    <name type="scientific">Mycena albidolilacea</name>
    <dbReference type="NCBI Taxonomy" id="1033008"/>
    <lineage>
        <taxon>Eukaryota</taxon>
        <taxon>Fungi</taxon>
        <taxon>Dikarya</taxon>
        <taxon>Basidiomycota</taxon>
        <taxon>Agaricomycotina</taxon>
        <taxon>Agaricomycetes</taxon>
        <taxon>Agaricomycetidae</taxon>
        <taxon>Agaricales</taxon>
        <taxon>Marasmiineae</taxon>
        <taxon>Mycenaceae</taxon>
        <taxon>Mycena</taxon>
    </lineage>
</organism>
<reference evidence="1" key="1">
    <citation type="submission" date="2023-03" db="EMBL/GenBank/DDBJ databases">
        <title>Massive genome expansion in bonnet fungi (Mycena s.s.) driven by repeated elements and novel gene families across ecological guilds.</title>
        <authorList>
            <consortium name="Lawrence Berkeley National Laboratory"/>
            <person name="Harder C.B."/>
            <person name="Miyauchi S."/>
            <person name="Viragh M."/>
            <person name="Kuo A."/>
            <person name="Thoen E."/>
            <person name="Andreopoulos B."/>
            <person name="Lu D."/>
            <person name="Skrede I."/>
            <person name="Drula E."/>
            <person name="Henrissat B."/>
            <person name="Morin E."/>
            <person name="Kohler A."/>
            <person name="Barry K."/>
            <person name="LaButti K."/>
            <person name="Morin E."/>
            <person name="Salamov A."/>
            <person name="Lipzen A."/>
            <person name="Mereny Z."/>
            <person name="Hegedus B."/>
            <person name="Baldrian P."/>
            <person name="Stursova M."/>
            <person name="Weitz H."/>
            <person name="Taylor A."/>
            <person name="Grigoriev I.V."/>
            <person name="Nagy L.G."/>
            <person name="Martin F."/>
            <person name="Kauserud H."/>
        </authorList>
    </citation>
    <scope>NUCLEOTIDE SEQUENCE</scope>
    <source>
        <strain evidence="1">CBHHK002</strain>
    </source>
</reference>
<protein>
    <recommendedName>
        <fullName evidence="3">F-box domain-containing protein</fullName>
    </recommendedName>
</protein>
<dbReference type="AlphaFoldDB" id="A0AAD6Z8C0"/>
<name>A0AAD6Z8C0_9AGAR</name>
<dbReference type="Proteomes" id="UP001218218">
    <property type="component" value="Unassembled WGS sequence"/>
</dbReference>
<comment type="caution">
    <text evidence="1">The sequence shown here is derived from an EMBL/GenBank/DDBJ whole genome shotgun (WGS) entry which is preliminary data.</text>
</comment>